<organism evidence="1 2">
    <name type="scientific">Thermoflexibacter ruber</name>
    <dbReference type="NCBI Taxonomy" id="1003"/>
    <lineage>
        <taxon>Bacteria</taxon>
        <taxon>Pseudomonadati</taxon>
        <taxon>Bacteroidota</taxon>
        <taxon>Cytophagia</taxon>
        <taxon>Cytophagales</taxon>
        <taxon>Thermoflexibacteraceae</taxon>
        <taxon>Thermoflexibacter</taxon>
    </lineage>
</organism>
<name>A0A1I2H7J1_9BACT</name>
<gene>
    <name evidence="1" type="ORF">SAMN04488541_10227</name>
</gene>
<dbReference type="RefSeq" id="WP_091545993.1">
    <property type="nucleotide sequence ID" value="NZ_FONY01000022.1"/>
</dbReference>
<dbReference type="STRING" id="1003.SAMN04488541_10227"/>
<dbReference type="PROSITE" id="PS51257">
    <property type="entry name" value="PROKAR_LIPOPROTEIN"/>
    <property type="match status" value="1"/>
</dbReference>
<accession>A0A1I2H7J1</accession>
<evidence type="ECO:0008006" key="3">
    <source>
        <dbReference type="Google" id="ProtNLM"/>
    </source>
</evidence>
<protein>
    <recommendedName>
        <fullName evidence="3">Lipocalin-like domain-containing protein</fullName>
    </recommendedName>
</protein>
<reference evidence="1 2" key="1">
    <citation type="submission" date="2016-10" db="EMBL/GenBank/DDBJ databases">
        <authorList>
            <person name="de Groot N.N."/>
        </authorList>
    </citation>
    <scope>NUCLEOTIDE SEQUENCE [LARGE SCALE GENOMIC DNA]</scope>
    <source>
        <strain>GEY</strain>
        <strain evidence="2">DSM 9560</strain>
    </source>
</reference>
<evidence type="ECO:0000313" key="1">
    <source>
        <dbReference type="EMBL" id="SFF25333.1"/>
    </source>
</evidence>
<proteinExistence type="predicted"/>
<evidence type="ECO:0000313" key="2">
    <source>
        <dbReference type="Proteomes" id="UP000199513"/>
    </source>
</evidence>
<dbReference type="AlphaFoldDB" id="A0A1I2H7J1"/>
<dbReference type="Proteomes" id="UP000199513">
    <property type="component" value="Unassembled WGS sequence"/>
</dbReference>
<keyword evidence="2" id="KW-1185">Reference proteome</keyword>
<dbReference type="OrthoDB" id="961488at2"/>
<dbReference type="EMBL" id="FONY01000022">
    <property type="protein sequence ID" value="SFF25333.1"/>
    <property type="molecule type" value="Genomic_DNA"/>
</dbReference>
<sequence>MNKKNITYFISICFLGLLSCNTPKDPAPPIPIFNAGDLVGKWKLVAGSADIGGGAIVITDIFDRTNFLLAVDTTGFCSQNAILDLQADSQFAETSNCYQSIANKTWTGVYTFRQEAATFVLTYNAEAKITPRAYRITELSAKEMKVNYSDTRQGIVFLSKLTYQR</sequence>